<organism evidence="3 4">
    <name type="scientific">Theobroma cacao</name>
    <name type="common">Cacao</name>
    <name type="synonym">Cocoa</name>
    <dbReference type="NCBI Taxonomy" id="3641"/>
    <lineage>
        <taxon>Eukaryota</taxon>
        <taxon>Viridiplantae</taxon>
        <taxon>Streptophyta</taxon>
        <taxon>Embryophyta</taxon>
        <taxon>Tracheophyta</taxon>
        <taxon>Spermatophyta</taxon>
        <taxon>Magnoliopsida</taxon>
        <taxon>eudicotyledons</taxon>
        <taxon>Gunneridae</taxon>
        <taxon>Pentapetalae</taxon>
        <taxon>rosids</taxon>
        <taxon>malvids</taxon>
        <taxon>Malvales</taxon>
        <taxon>Malvaceae</taxon>
        <taxon>Byttnerioideae</taxon>
        <taxon>Theobroma</taxon>
    </lineage>
</organism>
<evidence type="ECO:0000256" key="1">
    <source>
        <dbReference type="SAM" id="MobiDB-lite"/>
    </source>
</evidence>
<dbReference type="SUPFAM" id="SSF56672">
    <property type="entry name" value="DNA/RNA polymerases"/>
    <property type="match status" value="1"/>
</dbReference>
<feature type="compositionally biased region" description="Polar residues" evidence="1">
    <location>
        <begin position="63"/>
        <end position="73"/>
    </location>
</feature>
<evidence type="ECO:0000313" key="3">
    <source>
        <dbReference type="EMBL" id="EOY31577.1"/>
    </source>
</evidence>
<dbReference type="Pfam" id="PF20167">
    <property type="entry name" value="Transposase_32"/>
    <property type="match status" value="1"/>
</dbReference>
<dbReference type="Proteomes" id="UP000026915">
    <property type="component" value="Chromosome 9"/>
</dbReference>
<name>A0A061GQZ5_THECC</name>
<dbReference type="Gramene" id="EOY31577">
    <property type="protein sequence ID" value="EOY31577"/>
    <property type="gene ID" value="TCM_038506"/>
</dbReference>
<accession>A0A061GQZ5</accession>
<dbReference type="HOGENOM" id="CLU_603277_0_0_1"/>
<feature type="compositionally biased region" description="Basic and acidic residues" evidence="1">
    <location>
        <begin position="51"/>
        <end position="61"/>
    </location>
</feature>
<dbReference type="Gene3D" id="3.10.10.10">
    <property type="entry name" value="HIV Type 1 Reverse Transcriptase, subunit A, domain 1"/>
    <property type="match status" value="1"/>
</dbReference>
<feature type="domain" description="Putative plant transposon protein" evidence="2">
    <location>
        <begin position="288"/>
        <end position="410"/>
    </location>
</feature>
<dbReference type="EMBL" id="CM001887">
    <property type="protein sequence ID" value="EOY31577.1"/>
    <property type="molecule type" value="Genomic_DNA"/>
</dbReference>
<gene>
    <name evidence="3" type="ORF">TCM_038506</name>
</gene>
<evidence type="ECO:0000313" key="4">
    <source>
        <dbReference type="Proteomes" id="UP000026915"/>
    </source>
</evidence>
<protein>
    <recommendedName>
        <fullName evidence="2">Putative plant transposon protein domain-containing protein</fullName>
    </recommendedName>
</protein>
<keyword evidence="4" id="KW-1185">Reference proteome</keyword>
<proteinExistence type="predicted"/>
<reference evidence="3 4" key="1">
    <citation type="journal article" date="2013" name="Genome Biol.">
        <title>The genome sequence of the most widely cultivated cacao type and its use to identify candidate genes regulating pod color.</title>
        <authorList>
            <person name="Motamayor J.C."/>
            <person name="Mockaitis K."/>
            <person name="Schmutz J."/>
            <person name="Haiminen N."/>
            <person name="Iii D.L."/>
            <person name="Cornejo O."/>
            <person name="Findley S.D."/>
            <person name="Zheng P."/>
            <person name="Utro F."/>
            <person name="Royaert S."/>
            <person name="Saski C."/>
            <person name="Jenkins J."/>
            <person name="Podicheti R."/>
            <person name="Zhao M."/>
            <person name="Scheffler B.E."/>
            <person name="Stack J.C."/>
            <person name="Feltus F.A."/>
            <person name="Mustiga G.M."/>
            <person name="Amores F."/>
            <person name="Phillips W."/>
            <person name="Marelli J.P."/>
            <person name="May G.D."/>
            <person name="Shapiro H."/>
            <person name="Ma J."/>
            <person name="Bustamante C.D."/>
            <person name="Schnell R.J."/>
            <person name="Main D."/>
            <person name="Gilbert D."/>
            <person name="Parida L."/>
            <person name="Kuhn D.N."/>
        </authorList>
    </citation>
    <scope>NUCLEOTIDE SEQUENCE [LARGE SCALE GENOMIC DNA]</scope>
    <source>
        <strain evidence="4">cv. Matina 1-6</strain>
    </source>
</reference>
<dbReference type="InterPro" id="IPR046796">
    <property type="entry name" value="Transposase_32_dom"/>
</dbReference>
<dbReference type="eggNOG" id="KOG0017">
    <property type="taxonomic scope" value="Eukaryota"/>
</dbReference>
<feature type="region of interest" description="Disordered" evidence="1">
    <location>
        <begin position="51"/>
        <end position="76"/>
    </location>
</feature>
<dbReference type="InterPro" id="IPR043502">
    <property type="entry name" value="DNA/RNA_pol_sf"/>
</dbReference>
<evidence type="ECO:0000259" key="2">
    <source>
        <dbReference type="Pfam" id="PF20167"/>
    </source>
</evidence>
<dbReference type="AlphaFoldDB" id="A0A061GQZ5"/>
<sequence length="454" mass="51867">MGLLMMKSYMWYKSSLATDYRNDKDSDSIMESLKENRIEGLEVRRIIELEKRPGAPEEMAKPDQTSQSRSNNAIVDPLRSEKQKDVDWGQFGSLGSTSDDLNGHISNFLEICNMFKHNGVPDDAIRLRFFPLPLRDKAKAWLNAFLTGSITIWDDLAKKFLPNSSFVVDRVTSEVFIKDHSNDPLEITLISEAKPINDEVVECVNVLNAPFRPITGWRVCMDYRKLNKATRKDNFPLPVIDQMSRAILRGAEAVERHMHSLVHKVLIPECGIDLHLELYSSVHKVFAERQWEQFSEQPDPTVLPVVREFYANAAEHIRDIENDDYGKFLMSDIDLDRVLEVLCDEGAESKMAKGILVSFKASIMKIVHKLWMSINVGQVIFTSIFQAARLPHDGLWYPSLITALCKKVGIHWDKNEEILQPKAPLDADIMNWFYDHELLTIGGSSSLVPRRLPP</sequence>
<dbReference type="InParanoid" id="A0A061GQZ5"/>